<dbReference type="Pfam" id="PF00903">
    <property type="entry name" value="Glyoxalase"/>
    <property type="match status" value="1"/>
</dbReference>
<dbReference type="RefSeq" id="WP_066403174.1">
    <property type="nucleotide sequence ID" value="NZ_CP011390.1"/>
</dbReference>
<dbReference type="InterPro" id="IPR029068">
    <property type="entry name" value="Glyas_Bleomycin-R_OHBP_Dase"/>
</dbReference>
<dbReference type="InterPro" id="IPR052164">
    <property type="entry name" value="Anthracycline_SecMetBiosynth"/>
</dbReference>
<feature type="domain" description="VOC" evidence="1">
    <location>
        <begin position="7"/>
        <end position="126"/>
    </location>
</feature>
<name>A0A172TTT0_9BACT</name>
<evidence type="ECO:0000259" key="1">
    <source>
        <dbReference type="PROSITE" id="PS51819"/>
    </source>
</evidence>
<dbReference type="PANTHER" id="PTHR33993">
    <property type="entry name" value="GLYOXALASE-RELATED"/>
    <property type="match status" value="1"/>
</dbReference>
<keyword evidence="3" id="KW-1185">Reference proteome</keyword>
<dbReference type="InterPro" id="IPR037523">
    <property type="entry name" value="VOC_core"/>
</dbReference>
<dbReference type="Gene3D" id="3.10.180.10">
    <property type="entry name" value="2,3-Dihydroxybiphenyl 1,2-Dioxygenase, domain 1"/>
    <property type="match status" value="1"/>
</dbReference>
<dbReference type="AlphaFoldDB" id="A0A172TTT0"/>
<dbReference type="EMBL" id="CP011390">
    <property type="protein sequence ID" value="ANE50396.1"/>
    <property type="molecule type" value="Genomic_DNA"/>
</dbReference>
<dbReference type="PROSITE" id="PS51819">
    <property type="entry name" value="VOC"/>
    <property type="match status" value="1"/>
</dbReference>
<reference evidence="3" key="1">
    <citation type="submission" date="2015-01" db="EMBL/GenBank/DDBJ databases">
        <title>Flavisolibacter sp./LCS9/ whole genome sequencing.</title>
        <authorList>
            <person name="Kim M.K."/>
            <person name="Srinivasan S."/>
            <person name="Lee J.-J."/>
        </authorList>
    </citation>
    <scope>NUCLEOTIDE SEQUENCE [LARGE SCALE GENOMIC DNA]</scope>
    <source>
        <strain evidence="3">LCS9</strain>
    </source>
</reference>
<dbReference type="Proteomes" id="UP000077177">
    <property type="component" value="Chromosome"/>
</dbReference>
<dbReference type="KEGG" id="fla:SY85_07705"/>
<reference evidence="2 3" key="2">
    <citation type="journal article" date="2016" name="Int. J. Syst. Evol. Microbiol.">
        <title>Flavisolibacter tropicus sp. nov., isolated from tropical soil.</title>
        <authorList>
            <person name="Lee J.J."/>
            <person name="Kang M.S."/>
            <person name="Kim G.S."/>
            <person name="Lee C.S."/>
            <person name="Lim S."/>
            <person name="Lee J."/>
            <person name="Roh S.H."/>
            <person name="Kang H."/>
            <person name="Ha J.M."/>
            <person name="Bae S."/>
            <person name="Jung H.Y."/>
            <person name="Kim M.K."/>
        </authorList>
    </citation>
    <scope>NUCLEOTIDE SEQUENCE [LARGE SCALE GENOMIC DNA]</scope>
    <source>
        <strain evidence="2 3">LCS9</strain>
    </source>
</reference>
<dbReference type="InterPro" id="IPR004360">
    <property type="entry name" value="Glyas_Fos-R_dOase_dom"/>
</dbReference>
<dbReference type="CDD" id="cd07247">
    <property type="entry name" value="SgaA_N_like"/>
    <property type="match status" value="1"/>
</dbReference>
<sequence>MEMTTNAINWVEIPVTDFDRAKAFYSTIYDYQMPDMPMGPVRMGFLLYDQQGGGIGGAIVQGQGYAPTSKGVRVYLNGGNDLSVVLNRVEGAGGKIVLPKTQITPELGFFATFEDTEGNHISLHSMS</sequence>
<evidence type="ECO:0000313" key="2">
    <source>
        <dbReference type="EMBL" id="ANE50396.1"/>
    </source>
</evidence>
<proteinExistence type="predicted"/>
<protein>
    <recommendedName>
        <fullName evidence="1">VOC domain-containing protein</fullName>
    </recommendedName>
</protein>
<organism evidence="2 3">
    <name type="scientific">Flavisolibacter tropicus</name>
    <dbReference type="NCBI Taxonomy" id="1492898"/>
    <lineage>
        <taxon>Bacteria</taxon>
        <taxon>Pseudomonadati</taxon>
        <taxon>Bacteroidota</taxon>
        <taxon>Chitinophagia</taxon>
        <taxon>Chitinophagales</taxon>
        <taxon>Chitinophagaceae</taxon>
        <taxon>Flavisolibacter</taxon>
    </lineage>
</organism>
<gene>
    <name evidence="2" type="ORF">SY85_07705</name>
</gene>
<dbReference type="SUPFAM" id="SSF54593">
    <property type="entry name" value="Glyoxalase/Bleomycin resistance protein/Dihydroxybiphenyl dioxygenase"/>
    <property type="match status" value="1"/>
</dbReference>
<dbReference type="PANTHER" id="PTHR33993:SF2">
    <property type="entry name" value="VOC DOMAIN-CONTAINING PROTEIN"/>
    <property type="match status" value="1"/>
</dbReference>
<dbReference type="STRING" id="1492898.SY85_07705"/>
<evidence type="ECO:0000313" key="3">
    <source>
        <dbReference type="Proteomes" id="UP000077177"/>
    </source>
</evidence>
<accession>A0A172TTT0</accession>